<dbReference type="InterPro" id="IPR019587">
    <property type="entry name" value="Polyketide_cyclase/dehydratase"/>
</dbReference>
<proteinExistence type="predicted"/>
<dbReference type="Pfam" id="PF10604">
    <property type="entry name" value="Polyketide_cyc2"/>
    <property type="match status" value="1"/>
</dbReference>
<dbReference type="CDD" id="cd07812">
    <property type="entry name" value="SRPBCC"/>
    <property type="match status" value="1"/>
</dbReference>
<name>A0A4D4J7M6_9PSEU</name>
<evidence type="ECO:0000313" key="2">
    <source>
        <dbReference type="Proteomes" id="UP000298860"/>
    </source>
</evidence>
<gene>
    <name evidence="1" type="ORF">GTS_23010</name>
</gene>
<comment type="caution">
    <text evidence="1">The sequence shown here is derived from an EMBL/GenBank/DDBJ whole genome shotgun (WGS) entry which is preliminary data.</text>
</comment>
<dbReference type="RefSeq" id="WP_137813792.1">
    <property type="nucleotide sequence ID" value="NZ_BJFL01000009.1"/>
</dbReference>
<dbReference type="EMBL" id="BJFL01000009">
    <property type="protein sequence ID" value="GDY30668.1"/>
    <property type="molecule type" value="Genomic_DNA"/>
</dbReference>
<organism evidence="1 2">
    <name type="scientific">Gandjariella thermophila</name>
    <dbReference type="NCBI Taxonomy" id="1931992"/>
    <lineage>
        <taxon>Bacteria</taxon>
        <taxon>Bacillati</taxon>
        <taxon>Actinomycetota</taxon>
        <taxon>Actinomycetes</taxon>
        <taxon>Pseudonocardiales</taxon>
        <taxon>Pseudonocardiaceae</taxon>
        <taxon>Gandjariella</taxon>
    </lineage>
</organism>
<reference evidence="2" key="1">
    <citation type="submission" date="2019-04" db="EMBL/GenBank/DDBJ databases">
        <title>Draft genome sequence of Pseudonocardiaceae bacterium SL3-2-4.</title>
        <authorList>
            <person name="Ningsih F."/>
            <person name="Yokota A."/>
            <person name="Sakai Y."/>
            <person name="Nanatani K."/>
            <person name="Yabe S."/>
            <person name="Oetari A."/>
            <person name="Sjamsuridzal W."/>
        </authorList>
    </citation>
    <scope>NUCLEOTIDE SEQUENCE [LARGE SCALE GENOMIC DNA]</scope>
    <source>
        <strain evidence="2">SL3-2-4</strain>
    </source>
</reference>
<dbReference type="Gene3D" id="3.30.530.20">
    <property type="match status" value="1"/>
</dbReference>
<keyword evidence="2" id="KW-1185">Reference proteome</keyword>
<dbReference type="Proteomes" id="UP000298860">
    <property type="component" value="Unassembled WGS sequence"/>
</dbReference>
<accession>A0A4D4J7M6</accession>
<dbReference type="SUPFAM" id="SSF55961">
    <property type="entry name" value="Bet v1-like"/>
    <property type="match status" value="1"/>
</dbReference>
<dbReference type="OrthoDB" id="3779334at2"/>
<protein>
    <recommendedName>
        <fullName evidence="3">Cyclase</fullName>
    </recommendedName>
</protein>
<dbReference type="InterPro" id="IPR023393">
    <property type="entry name" value="START-like_dom_sf"/>
</dbReference>
<sequence length="174" mass="19074">MDSAGLRYTDGPTVEVDVLIDAPTEAVWELVTDMSLPSRFSGEFQGAEWLDGATGPAVGARFVGTNEHPAIGTWQTTSTIVEYQPGRCLEYAVQDPAQPAARWRITLEPEGDRTRLRQWMRIGPGPSPLRSAIEAAPEKEARILDRRMSELRRNMTATVRGIKELAEAARGGPA</sequence>
<evidence type="ECO:0008006" key="3">
    <source>
        <dbReference type="Google" id="ProtNLM"/>
    </source>
</evidence>
<dbReference type="AlphaFoldDB" id="A0A4D4J7M6"/>
<evidence type="ECO:0000313" key="1">
    <source>
        <dbReference type="EMBL" id="GDY30668.1"/>
    </source>
</evidence>